<proteinExistence type="inferred from homology"/>
<protein>
    <recommendedName>
        <fullName evidence="4">Dynein regulatory complex protein 10</fullName>
    </recommendedName>
    <alternativeName>
        <fullName evidence="10">IQ domain-containing protein D</fullName>
    </alternativeName>
</protein>
<dbReference type="EMBL" id="AMQM01002834">
    <property type="status" value="NOT_ANNOTATED_CDS"/>
    <property type="molecule type" value="Genomic_DNA"/>
</dbReference>
<evidence type="ECO:0000256" key="10">
    <source>
        <dbReference type="ARBA" id="ARBA00032180"/>
    </source>
</evidence>
<reference evidence="15" key="1">
    <citation type="submission" date="2012-12" db="EMBL/GenBank/DDBJ databases">
        <authorList>
            <person name="Hellsten U."/>
            <person name="Grimwood J."/>
            <person name="Chapman J.A."/>
            <person name="Shapiro H."/>
            <person name="Aerts A."/>
            <person name="Otillar R.P."/>
            <person name="Terry A.Y."/>
            <person name="Boore J.L."/>
            <person name="Simakov O."/>
            <person name="Marletaz F."/>
            <person name="Cho S.-J."/>
            <person name="Edsinger-Gonzales E."/>
            <person name="Havlak P."/>
            <person name="Kuo D.-H."/>
            <person name="Larsson T."/>
            <person name="Lv J."/>
            <person name="Arendt D."/>
            <person name="Savage R."/>
            <person name="Osoegawa K."/>
            <person name="de Jong P."/>
            <person name="Lindberg D.R."/>
            <person name="Seaver E.C."/>
            <person name="Weisblat D.A."/>
            <person name="Putnam N.H."/>
            <person name="Grigoriev I.V."/>
            <person name="Rokhsar D.S."/>
        </authorList>
    </citation>
    <scope>NUCLEOTIDE SEQUENCE</scope>
</reference>
<reference evidence="14" key="3">
    <citation type="submission" date="2015-06" db="UniProtKB">
        <authorList>
            <consortium name="EnsemblMetazoa"/>
        </authorList>
    </citation>
    <scope>IDENTIFICATION</scope>
</reference>
<evidence type="ECO:0000256" key="12">
    <source>
        <dbReference type="SAM" id="MobiDB-lite"/>
    </source>
</evidence>
<evidence type="ECO:0000256" key="8">
    <source>
        <dbReference type="ARBA" id="ARBA00023212"/>
    </source>
</evidence>
<dbReference type="EMBL" id="KB095905">
    <property type="protein sequence ID" value="ESO09893.1"/>
    <property type="molecule type" value="Genomic_DNA"/>
</dbReference>
<dbReference type="CTD" id="20202049"/>
<dbReference type="EnsemblMetazoa" id="HelroT167712">
    <property type="protein sequence ID" value="HelroP167712"/>
    <property type="gene ID" value="HelroG167712"/>
</dbReference>
<name>T1EZP9_HELRO</name>
<keyword evidence="9" id="KW-0966">Cell projection</keyword>
<dbReference type="GeneID" id="20202049"/>
<dbReference type="PANTHER" id="PTHR31598">
    <property type="entry name" value="IQ DOMAIN-CONTAINING PROTEIN D"/>
    <property type="match status" value="1"/>
</dbReference>
<dbReference type="KEGG" id="hro:HELRODRAFT_167712"/>
<keyword evidence="15" id="KW-1185">Reference proteome</keyword>
<organism evidence="14 15">
    <name type="scientific">Helobdella robusta</name>
    <name type="common">Californian leech</name>
    <dbReference type="NCBI Taxonomy" id="6412"/>
    <lineage>
        <taxon>Eukaryota</taxon>
        <taxon>Metazoa</taxon>
        <taxon>Spiralia</taxon>
        <taxon>Lophotrochozoa</taxon>
        <taxon>Annelida</taxon>
        <taxon>Clitellata</taxon>
        <taxon>Hirudinea</taxon>
        <taxon>Rhynchobdellida</taxon>
        <taxon>Glossiphoniidae</taxon>
        <taxon>Helobdella</taxon>
    </lineage>
</organism>
<keyword evidence="6" id="KW-0282">Flagellum</keyword>
<dbReference type="PROSITE" id="PS50096">
    <property type="entry name" value="IQ"/>
    <property type="match status" value="1"/>
</dbReference>
<comment type="function">
    <text evidence="1">Component of the nexin-dynein regulatory complex (N-DRC), a key regulator of ciliary/flagellar motility which maintains the alignment and integrity of the distal axoneme and regulates microtubule sliding in motile axonemes.</text>
</comment>
<evidence type="ECO:0000256" key="2">
    <source>
        <dbReference type="ARBA" id="ARBA00004611"/>
    </source>
</evidence>
<dbReference type="Proteomes" id="UP000015101">
    <property type="component" value="Unassembled WGS sequence"/>
</dbReference>
<feature type="region of interest" description="Disordered" evidence="12">
    <location>
        <begin position="414"/>
        <end position="434"/>
    </location>
</feature>
<evidence type="ECO:0000256" key="7">
    <source>
        <dbReference type="ARBA" id="ARBA00023069"/>
    </source>
</evidence>
<dbReference type="SMART" id="SM00015">
    <property type="entry name" value="IQ"/>
    <property type="match status" value="1"/>
</dbReference>
<dbReference type="OrthoDB" id="536093at2759"/>
<evidence type="ECO:0000256" key="4">
    <source>
        <dbReference type="ARBA" id="ARBA00021752"/>
    </source>
</evidence>
<dbReference type="OMA" id="MEHRENE"/>
<dbReference type="HOGENOM" id="CLU_632041_0_0_1"/>
<comment type="subunit">
    <text evidence="11">Component of the nexin-dynein regulatory complex (N-DRC). Interacts with CFAP52.</text>
</comment>
<dbReference type="RefSeq" id="XP_009011707.1">
    <property type="nucleotide sequence ID" value="XM_009013459.1"/>
</dbReference>
<dbReference type="InterPro" id="IPR000048">
    <property type="entry name" value="IQ_motif_EF-hand-BS"/>
</dbReference>
<dbReference type="AlphaFoldDB" id="T1EZP9"/>
<dbReference type="eggNOG" id="ENOG502QQS9">
    <property type="taxonomic scope" value="Eukaryota"/>
</dbReference>
<keyword evidence="5" id="KW-0963">Cytoplasm</keyword>
<comment type="similarity">
    <text evidence="3">Belongs to the DRC10 family.</text>
</comment>
<reference evidence="13 15" key="2">
    <citation type="journal article" date="2013" name="Nature">
        <title>Insights into bilaterian evolution from three spiralian genomes.</title>
        <authorList>
            <person name="Simakov O."/>
            <person name="Marletaz F."/>
            <person name="Cho S.J."/>
            <person name="Edsinger-Gonzales E."/>
            <person name="Havlak P."/>
            <person name="Hellsten U."/>
            <person name="Kuo D.H."/>
            <person name="Larsson T."/>
            <person name="Lv J."/>
            <person name="Arendt D."/>
            <person name="Savage R."/>
            <person name="Osoegawa K."/>
            <person name="de Jong P."/>
            <person name="Grimwood J."/>
            <person name="Chapman J.A."/>
            <person name="Shapiro H."/>
            <person name="Aerts A."/>
            <person name="Otillar R.P."/>
            <person name="Terry A.Y."/>
            <person name="Boore J.L."/>
            <person name="Grigoriev I.V."/>
            <person name="Lindberg D.R."/>
            <person name="Seaver E.C."/>
            <person name="Weisblat D.A."/>
            <person name="Putnam N.H."/>
            <person name="Rokhsar D.S."/>
        </authorList>
    </citation>
    <scope>NUCLEOTIDE SEQUENCE</scope>
</reference>
<evidence type="ECO:0000256" key="11">
    <source>
        <dbReference type="ARBA" id="ARBA00046836"/>
    </source>
</evidence>
<keyword evidence="8" id="KW-0206">Cytoskeleton</keyword>
<evidence type="ECO:0000313" key="14">
    <source>
        <dbReference type="EnsemblMetazoa" id="HelroP167712"/>
    </source>
</evidence>
<evidence type="ECO:0000256" key="9">
    <source>
        <dbReference type="ARBA" id="ARBA00023273"/>
    </source>
</evidence>
<evidence type="ECO:0000256" key="6">
    <source>
        <dbReference type="ARBA" id="ARBA00022846"/>
    </source>
</evidence>
<gene>
    <name evidence="14" type="primary">20202049</name>
    <name evidence="13" type="ORF">HELRODRAFT_167712</name>
</gene>
<sequence length="434" mass="50868">MLEAVDKKFIYPVLPNGDAQRIINVLNGLIFKIEVITSFPDLIAHIEEFKDSLDENLYHLLKKHKVLISYLEPNELVKTMYLESAKSLQKICSGEIVNEKEKISVHCKKQRTCQDDENLTKISRGNITEAHENERGPIVKSINESVRSITKTLMTNLQTAYFLSNNRSFKKSKEAIQLITILEKIKHLEMKRLNQISEDNLNVESLSNAKNVYNNEMIQNLNYHLMKEEKEYEQLLNCDDGKLIILKEKLDRSKNQVQEKKLKMQNDGKIQEKLSEKNSSLETNVLVELIDKTKLQHDSLLKTNWEKESVLRKKKFQIESEIENCIKTYDLEMRRLEIETNEIHSKYHDEKKLLAVLEQKFSTLKIEYDAIMEERRIAQELRDASEKELLKTIRAAYIIQSLWRAYKVRKNVKSKKKKGVRGGYPNSRKVTKNK</sequence>
<evidence type="ECO:0000313" key="15">
    <source>
        <dbReference type="Proteomes" id="UP000015101"/>
    </source>
</evidence>
<dbReference type="PANTHER" id="PTHR31598:SF1">
    <property type="entry name" value="DYNEIN REGULATORY COMPLEX PROTEIN 10"/>
    <property type="match status" value="1"/>
</dbReference>
<evidence type="ECO:0000313" key="13">
    <source>
        <dbReference type="EMBL" id="ESO09893.1"/>
    </source>
</evidence>
<accession>T1EZP9</accession>
<evidence type="ECO:0000256" key="1">
    <source>
        <dbReference type="ARBA" id="ARBA00003029"/>
    </source>
</evidence>
<evidence type="ECO:0000256" key="5">
    <source>
        <dbReference type="ARBA" id="ARBA00022490"/>
    </source>
</evidence>
<evidence type="ECO:0000256" key="3">
    <source>
        <dbReference type="ARBA" id="ARBA00009071"/>
    </source>
</evidence>
<comment type="subcellular location">
    <subcellularLocation>
        <location evidence="2">Cytoplasm</location>
        <location evidence="2">Cytoskeleton</location>
        <location evidence="2">Flagellum axoneme</location>
    </subcellularLocation>
</comment>
<keyword evidence="7" id="KW-0969">Cilium</keyword>
<dbReference type="InParanoid" id="T1EZP9"/>
<dbReference type="InterPro" id="IPR042815">
    <property type="entry name" value="DRC10"/>
</dbReference>